<evidence type="ECO:0000313" key="3">
    <source>
        <dbReference type="EMBL" id="KAA5548246.1"/>
    </source>
</evidence>
<feature type="compositionally biased region" description="Polar residues" evidence="1">
    <location>
        <begin position="43"/>
        <end position="53"/>
    </location>
</feature>
<evidence type="ECO:0008006" key="5">
    <source>
        <dbReference type="Google" id="ProtNLM"/>
    </source>
</evidence>
<feature type="region of interest" description="Disordered" evidence="1">
    <location>
        <begin position="24"/>
        <end position="55"/>
    </location>
</feature>
<feature type="chain" id="PRO_5024442605" description="Outer membrane protein beta-barrel domain-containing protein" evidence="2">
    <location>
        <begin position="21"/>
        <end position="210"/>
    </location>
</feature>
<name>A0A5M6DP81_9BACT</name>
<dbReference type="RefSeq" id="WP_150087378.1">
    <property type="nucleotide sequence ID" value="NZ_VWSF01000003.1"/>
</dbReference>
<proteinExistence type="predicted"/>
<keyword evidence="4" id="KW-1185">Reference proteome</keyword>
<feature type="compositionally biased region" description="Polar residues" evidence="1">
    <location>
        <begin position="24"/>
        <end position="34"/>
    </location>
</feature>
<evidence type="ECO:0000256" key="1">
    <source>
        <dbReference type="SAM" id="MobiDB-lite"/>
    </source>
</evidence>
<protein>
    <recommendedName>
        <fullName evidence="5">Outer membrane protein beta-barrel domain-containing protein</fullName>
    </recommendedName>
</protein>
<dbReference type="EMBL" id="VWSF01000003">
    <property type="protein sequence ID" value="KAA5548246.1"/>
    <property type="molecule type" value="Genomic_DNA"/>
</dbReference>
<gene>
    <name evidence="3" type="ORF">F0145_05830</name>
</gene>
<organism evidence="3 4">
    <name type="scientific">Adhaeribacter rhizoryzae</name>
    <dbReference type="NCBI Taxonomy" id="2607907"/>
    <lineage>
        <taxon>Bacteria</taxon>
        <taxon>Pseudomonadati</taxon>
        <taxon>Bacteroidota</taxon>
        <taxon>Cytophagia</taxon>
        <taxon>Cytophagales</taxon>
        <taxon>Hymenobacteraceae</taxon>
        <taxon>Adhaeribacter</taxon>
    </lineage>
</organism>
<keyword evidence="2" id="KW-0732">Signal</keyword>
<evidence type="ECO:0000256" key="2">
    <source>
        <dbReference type="SAM" id="SignalP"/>
    </source>
</evidence>
<accession>A0A5M6DP81</accession>
<comment type="caution">
    <text evidence="3">The sequence shown here is derived from an EMBL/GenBank/DDBJ whole genome shotgun (WGS) entry which is preliminary data.</text>
</comment>
<reference evidence="3 4" key="1">
    <citation type="submission" date="2019-09" db="EMBL/GenBank/DDBJ databases">
        <title>Genome sequence and assembly of Adhaeribacter sp.</title>
        <authorList>
            <person name="Chhetri G."/>
        </authorList>
    </citation>
    <scope>NUCLEOTIDE SEQUENCE [LARGE SCALE GENOMIC DNA]</scope>
    <source>
        <strain evidence="3 4">DK36</strain>
    </source>
</reference>
<sequence>MIKNILAMAFLLSVGFSSMAQTTDGTAGELSSTPPALAPGTAITPQTPASDVTTPKAPRKISYGLSAGTQFSRLYGTATFLEPSVMFPVTKRFSGFASVNMITTFGSNPYLFGNDNFNSSYAPMRNQRFILNAGGNYLVTDRLNVTGSVWRDLSKNPLPLNLYMPGGTNGMSLRANYKVTENFSVSGGIRYSNGNAYNNMYYNPGSSWGY</sequence>
<dbReference type="Proteomes" id="UP000323426">
    <property type="component" value="Unassembled WGS sequence"/>
</dbReference>
<dbReference type="AlphaFoldDB" id="A0A5M6DP81"/>
<feature type="signal peptide" evidence="2">
    <location>
        <begin position="1"/>
        <end position="20"/>
    </location>
</feature>
<evidence type="ECO:0000313" key="4">
    <source>
        <dbReference type="Proteomes" id="UP000323426"/>
    </source>
</evidence>